<proteinExistence type="predicted"/>
<feature type="signal peptide" evidence="2">
    <location>
        <begin position="1"/>
        <end position="22"/>
    </location>
</feature>
<reference evidence="3 4" key="1">
    <citation type="journal article" date="2002" name="Nucleic Acids Res.">
        <title>The complete genomic sequence of Mycoplasma penetrans, an intracellular bacterial pathogen in humans.</title>
        <authorList>
            <person name="Sasaki Y."/>
            <person name="Ishikawa J."/>
            <person name="Yamashita A."/>
            <person name="Oshima K."/>
            <person name="Kenri T."/>
            <person name="Furuya K."/>
            <person name="Yoshino C."/>
            <person name="Horino A."/>
            <person name="Shiba T."/>
            <person name="Sasaki T."/>
            <person name="Hattori M."/>
        </authorList>
    </citation>
    <scope>NUCLEOTIDE SEQUENCE [LARGE SCALE GENOMIC DNA]</scope>
    <source>
        <strain evidence="3 4">HF-2</strain>
    </source>
</reference>
<evidence type="ECO:0000256" key="2">
    <source>
        <dbReference type="SAM" id="SignalP"/>
    </source>
</evidence>
<evidence type="ECO:0000313" key="3">
    <source>
        <dbReference type="EMBL" id="BAC44475.1"/>
    </source>
</evidence>
<accession>Q8EV85</accession>
<sequence>MKIKKIKLLKALALTGAFGIVATVPVIVSSCSSTSDNNGNSDNNPGGQGDGGQQQTEVTPTIKTEVSLSGALSKIYDGKKTTSDLIAEDIKANPTNYFDNGDALKELIKDATVSVNGGFTESTFKGETYDVWSKDAKKGTYPQSAAQLNIKSINDLETQLGDSKAIQTLCESISSLKITNGSDYKVEKNALKLDGDLLHVNITAKEDGKTDRVKMDLAIPVSDLNLKIDDLKISVNGTGIKTSTDLTTKYTFNVGIDNTVKTITGAKGVLAENERKEFLKVMKALGYTDTAGTNLDNDKLSDALGLYNCSFEVTGVDPVTGSTSGEYTIKLKATPNKDYVWEDGTNTPKTDVSFVATLSNS</sequence>
<evidence type="ECO:0000313" key="4">
    <source>
        <dbReference type="Proteomes" id="UP000002522"/>
    </source>
</evidence>
<feature type="compositionally biased region" description="Low complexity" evidence="1">
    <location>
        <begin position="32"/>
        <end position="45"/>
    </location>
</feature>
<organism evidence="3 4">
    <name type="scientific">Malacoplasma penetrans (strain HF-2)</name>
    <name type="common">Mycoplasma penetrans</name>
    <dbReference type="NCBI Taxonomy" id="272633"/>
    <lineage>
        <taxon>Bacteria</taxon>
        <taxon>Bacillati</taxon>
        <taxon>Mycoplasmatota</taxon>
        <taxon>Mycoplasmoidales</taxon>
        <taxon>Mycoplasmoidaceae</taxon>
        <taxon>Malacoplasma</taxon>
    </lineage>
</organism>
<dbReference type="AlphaFoldDB" id="Q8EV85"/>
<dbReference type="Pfam" id="PF07668">
    <property type="entry name" value="MpPF1"/>
    <property type="match status" value="1"/>
</dbReference>
<keyword evidence="4" id="KW-1185">Reference proteome</keyword>
<keyword evidence="2" id="KW-0732">Signal</keyword>
<feature type="region of interest" description="Disordered" evidence="1">
    <location>
        <begin position="32"/>
        <end position="59"/>
    </location>
</feature>
<dbReference type="InParanoid" id="Q8EV85"/>
<protein>
    <submittedName>
        <fullName evidence="3">P35 lipoprotein homolog</fullName>
    </submittedName>
</protein>
<dbReference type="RefSeq" id="WP_011077505.1">
    <property type="nucleotide sequence ID" value="NC_004432.1"/>
</dbReference>
<keyword evidence="3" id="KW-0449">Lipoprotein</keyword>
<dbReference type="Proteomes" id="UP000002522">
    <property type="component" value="Chromosome"/>
</dbReference>
<dbReference type="PROSITE" id="PS51257">
    <property type="entry name" value="PROKAR_LIPOPROTEIN"/>
    <property type="match status" value="1"/>
</dbReference>
<feature type="chain" id="PRO_5004305517" evidence="2">
    <location>
        <begin position="23"/>
        <end position="361"/>
    </location>
</feature>
<evidence type="ECO:0000256" key="1">
    <source>
        <dbReference type="SAM" id="MobiDB-lite"/>
    </source>
</evidence>
<dbReference type="STRING" id="272633.gene:10731804"/>
<dbReference type="InterPro" id="IPR011653">
    <property type="entry name" value="Lipoprotein_p35"/>
</dbReference>
<dbReference type="HOGENOM" id="CLU_040028_0_0_14"/>
<dbReference type="EMBL" id="BA000026">
    <property type="protein sequence ID" value="BAC44475.1"/>
    <property type="molecule type" value="Genomic_DNA"/>
</dbReference>
<gene>
    <name evidence="3" type="ordered locus">MYPE6830</name>
</gene>
<dbReference type="GO" id="GO:0016020">
    <property type="term" value="C:membrane"/>
    <property type="evidence" value="ECO:0007669"/>
    <property type="project" value="InterPro"/>
</dbReference>
<dbReference type="KEGG" id="mpe:MYPE6830"/>
<name>Q8EV85_MALP2</name>
<dbReference type="eggNOG" id="ENOG5031ZBZ">
    <property type="taxonomic scope" value="Bacteria"/>
</dbReference>